<dbReference type="GO" id="GO:0003735">
    <property type="term" value="F:structural constituent of ribosome"/>
    <property type="evidence" value="ECO:0007669"/>
    <property type="project" value="TreeGrafter"/>
</dbReference>
<comment type="similarity">
    <text evidence="1">Belongs to the bacterial ribosomal protein bS1 family.</text>
</comment>
<dbReference type="InterPro" id="IPR012340">
    <property type="entry name" value="NA-bd_OB-fold"/>
</dbReference>
<evidence type="ECO:0000256" key="1">
    <source>
        <dbReference type="ARBA" id="ARBA00006767"/>
    </source>
</evidence>
<sequence length="213" mass="23347">MANASMEEFEALLNESFEMDTPEEGSVVKGKVIAIEAGQAIIDVGYKMEGRVELKEFANPGEAPEISIGDEVEVYLRAAENARGEAVISREMARREEAWDRLEKAYADDQRVEGAIFGRVKGGFTVDLGGAVAFLPGSQVDVRPVRDAGPLMGLKQPFQILKMDRRRGNIVVSRRAILEESRAEQRAEVIGNLTEGQTVDGVVKNITEYGAFV</sequence>
<dbReference type="PANTHER" id="PTHR10724:SF7">
    <property type="entry name" value="SMALL RIBOSOMAL SUBUNIT PROTEIN BS1C"/>
    <property type="match status" value="1"/>
</dbReference>
<dbReference type="InterPro" id="IPR003029">
    <property type="entry name" value="S1_domain"/>
</dbReference>
<dbReference type="Proteomes" id="UP000565723">
    <property type="component" value="Unassembled WGS sequence"/>
</dbReference>
<dbReference type="RefSeq" id="WP_278423090.1">
    <property type="nucleotide sequence ID" value="NZ_JABXIY010000050.1"/>
</dbReference>
<evidence type="ECO:0000256" key="3">
    <source>
        <dbReference type="ARBA" id="ARBA00023274"/>
    </source>
</evidence>
<accession>A0A850LM28</accession>
<dbReference type="SUPFAM" id="SSF50249">
    <property type="entry name" value="Nucleic acid-binding proteins"/>
    <property type="match status" value="2"/>
</dbReference>
<keyword evidence="3" id="KW-0687">Ribonucleoprotein</keyword>
<feature type="non-terminal residue" evidence="5">
    <location>
        <position position="213"/>
    </location>
</feature>
<dbReference type="Pfam" id="PF00575">
    <property type="entry name" value="S1"/>
    <property type="match status" value="2"/>
</dbReference>
<evidence type="ECO:0000259" key="4">
    <source>
        <dbReference type="PROSITE" id="PS50126"/>
    </source>
</evidence>
<dbReference type="SMART" id="SM00316">
    <property type="entry name" value="S1"/>
    <property type="match status" value="2"/>
</dbReference>
<dbReference type="AlphaFoldDB" id="A0A850LM28"/>
<protein>
    <submittedName>
        <fullName evidence="5">S1 RNA-binding domain-containing protein</fullName>
    </submittedName>
</protein>
<dbReference type="PRINTS" id="PR00681">
    <property type="entry name" value="RIBOSOMALS1"/>
</dbReference>
<keyword evidence="2" id="KW-0689">Ribosomal protein</keyword>
<dbReference type="GO" id="GO:0006412">
    <property type="term" value="P:translation"/>
    <property type="evidence" value="ECO:0007669"/>
    <property type="project" value="TreeGrafter"/>
</dbReference>
<dbReference type="CDD" id="cd04465">
    <property type="entry name" value="S1_RPS1_repeat_ec2_hs2"/>
    <property type="match status" value="1"/>
</dbReference>
<name>A0A850LM28_9RHOB</name>
<evidence type="ECO:0000313" key="5">
    <source>
        <dbReference type="EMBL" id="NVK98769.1"/>
    </source>
</evidence>
<feature type="domain" description="S1 motif" evidence="4">
    <location>
        <begin position="25"/>
        <end position="91"/>
    </location>
</feature>
<dbReference type="PANTHER" id="PTHR10724">
    <property type="entry name" value="30S RIBOSOMAL PROTEIN S1"/>
    <property type="match status" value="1"/>
</dbReference>
<dbReference type="GO" id="GO:0003729">
    <property type="term" value="F:mRNA binding"/>
    <property type="evidence" value="ECO:0007669"/>
    <property type="project" value="TreeGrafter"/>
</dbReference>
<evidence type="ECO:0000313" key="6">
    <source>
        <dbReference type="Proteomes" id="UP000565723"/>
    </source>
</evidence>
<feature type="domain" description="S1 motif" evidence="4">
    <location>
        <begin position="109"/>
        <end position="175"/>
    </location>
</feature>
<gene>
    <name evidence="5" type="ORF">HW564_17720</name>
</gene>
<dbReference type="Gene3D" id="2.40.50.140">
    <property type="entry name" value="Nucleic acid-binding proteins"/>
    <property type="match status" value="2"/>
</dbReference>
<dbReference type="InterPro" id="IPR050437">
    <property type="entry name" value="Ribos_protein_bS1-like"/>
</dbReference>
<dbReference type="InterPro" id="IPR035104">
    <property type="entry name" value="Ribosomal_protein_S1-like"/>
</dbReference>
<evidence type="ECO:0000256" key="2">
    <source>
        <dbReference type="ARBA" id="ARBA00022980"/>
    </source>
</evidence>
<reference evidence="5 6" key="1">
    <citation type="journal article" date="2020" name="Proc. Natl. Acad. Sci. U.S.A.">
        <title>Ecological drivers of bacterial community assembly in synthetic phycospheres.</title>
        <authorList>
            <person name="Fu H."/>
            <person name="Uchimiya M."/>
            <person name="Gore J."/>
            <person name="Moran M.A."/>
        </authorList>
    </citation>
    <scope>NUCLEOTIDE SEQUENCE [LARGE SCALE GENOMIC DNA]</scope>
    <source>
        <strain evidence="5">HF-Din03</strain>
    </source>
</reference>
<dbReference type="PROSITE" id="PS50126">
    <property type="entry name" value="S1"/>
    <property type="match status" value="3"/>
</dbReference>
<feature type="domain" description="S1 motif" evidence="4">
    <location>
        <begin position="196"/>
        <end position="213"/>
    </location>
</feature>
<dbReference type="CDD" id="cd05687">
    <property type="entry name" value="S1_RPS1_repeat_ec1_hs1"/>
    <property type="match status" value="1"/>
</dbReference>
<comment type="caution">
    <text evidence="5">The sequence shown here is derived from an EMBL/GenBank/DDBJ whole genome shotgun (WGS) entry which is preliminary data.</text>
</comment>
<organism evidence="5 6">
    <name type="scientific">Ruegeria pomeroyi</name>
    <dbReference type="NCBI Taxonomy" id="89184"/>
    <lineage>
        <taxon>Bacteria</taxon>
        <taxon>Pseudomonadati</taxon>
        <taxon>Pseudomonadota</taxon>
        <taxon>Alphaproteobacteria</taxon>
        <taxon>Rhodobacterales</taxon>
        <taxon>Roseobacteraceae</taxon>
        <taxon>Ruegeria</taxon>
    </lineage>
</organism>
<dbReference type="EMBL" id="JABXIY010000050">
    <property type="protein sequence ID" value="NVK98769.1"/>
    <property type="molecule type" value="Genomic_DNA"/>
</dbReference>
<dbReference type="GO" id="GO:0022627">
    <property type="term" value="C:cytosolic small ribosomal subunit"/>
    <property type="evidence" value="ECO:0007669"/>
    <property type="project" value="TreeGrafter"/>
</dbReference>
<proteinExistence type="inferred from homology"/>